<proteinExistence type="predicted"/>
<organism evidence="2 3">
    <name type="scientific">Gigaspora margarita</name>
    <dbReference type="NCBI Taxonomy" id="4874"/>
    <lineage>
        <taxon>Eukaryota</taxon>
        <taxon>Fungi</taxon>
        <taxon>Fungi incertae sedis</taxon>
        <taxon>Mucoromycota</taxon>
        <taxon>Glomeromycotina</taxon>
        <taxon>Glomeromycetes</taxon>
        <taxon>Diversisporales</taxon>
        <taxon>Gigasporaceae</taxon>
        <taxon>Gigaspora</taxon>
    </lineage>
</organism>
<evidence type="ECO:0000313" key="2">
    <source>
        <dbReference type="EMBL" id="CAG8522687.1"/>
    </source>
</evidence>
<name>A0ABM8W4H6_GIGMA</name>
<comment type="caution">
    <text evidence="2">The sequence shown here is derived from an EMBL/GenBank/DDBJ whole genome shotgun (WGS) entry which is preliminary data.</text>
</comment>
<feature type="region of interest" description="Disordered" evidence="1">
    <location>
        <begin position="1"/>
        <end position="21"/>
    </location>
</feature>
<reference evidence="2 3" key="1">
    <citation type="submission" date="2021-06" db="EMBL/GenBank/DDBJ databases">
        <authorList>
            <person name="Kallberg Y."/>
            <person name="Tangrot J."/>
            <person name="Rosling A."/>
        </authorList>
    </citation>
    <scope>NUCLEOTIDE SEQUENCE [LARGE SCALE GENOMIC DNA]</scope>
    <source>
        <strain evidence="2 3">120-4 pot B 10/14</strain>
    </source>
</reference>
<dbReference type="EMBL" id="CAJVQB010001142">
    <property type="protein sequence ID" value="CAG8522687.1"/>
    <property type="molecule type" value="Genomic_DNA"/>
</dbReference>
<gene>
    <name evidence="2" type="ORF">GMARGA_LOCUS3235</name>
</gene>
<protein>
    <submittedName>
        <fullName evidence="2">39065_t:CDS:1</fullName>
    </submittedName>
</protein>
<evidence type="ECO:0000313" key="3">
    <source>
        <dbReference type="Proteomes" id="UP000789901"/>
    </source>
</evidence>
<dbReference type="Proteomes" id="UP000789901">
    <property type="component" value="Unassembled WGS sequence"/>
</dbReference>
<evidence type="ECO:0000256" key="1">
    <source>
        <dbReference type="SAM" id="MobiDB-lite"/>
    </source>
</evidence>
<keyword evidence="3" id="KW-1185">Reference proteome</keyword>
<sequence>MVAINENSKSCNSDNTKNTPSMSKDSARVYYFSLIENIQHILKNLTLKSPLFGLFNLVTMQGIINQYWDLFSIGLFNCDDFVKYNSTSKTIKIGRIRSFVIVNTKILARVQRLLPYKQVPQFLHSKQYSPHLSQELYLVEESELFIIDPSNLICLPFGGNFKDFIKVFIEEVQQLEQGFVMNVNGVDCWILGGLAIEFKNISEQQTNLARLQMSSHYGLRLLPGSLDPIFHDRYQYTPQDAYHAVAEKVEWLLECTCLILIDQGERNIIKYWKHFEISAIWVHLPNFIFHRHSFMISDILNHAHRYATCVNMVVGIKEIVYRIFKSIVPHTNKQNLELILLWQVNTLQTLRYLVNRRIDDRIGNIEPKLFKELILESRLHHLLSGWCIDNSNFSIHALEKFAQDNDNLTKISSFSHFNCSKIKLGSKWSKQKIENTGFAILNTKIRYYQNTSYSIVESNSDFQDVRFCVSQAVETTLSNNGQLAFGVVKGIIEYK</sequence>
<accession>A0ABM8W4H6</accession>